<sequence>MATASESLSKTLGPQDLLNEVRSFVQGVTYKGKVKNESLVQSALLLLKTLPAARHAVLEHLANVFGEAVNMHLMNLEFGRNSLDQGGEEDLETVLKDASGVLHTFIHSHPQAWAPIISTWSFELLGHISCKYSDRRGVPHPGSLNELLQLWMTCTPTKLLIEVTTECFAAMVGGAPDACVDALLEASVKYSPHFDWVVAHIGSCFPTTIITRVLMCGLKDFCHHGRQQGHMDSSSGQEEKIPKMTSVVGILGHLAAKHSQDIRMAFMRLFEESLKAESEAVRFTTIPFLLQLASMSPLLLQIMTTDTLKALNAPVLNKLHYQFSQWKASCPLEYESFLTLVVHLLMKSDVGAFQALQFLMNNATASQSAETDPNLVPVVEVQRTCAILVDQLLRELELMVFCKYKVSNSEIPFLSSICPRASELAEMMLHAEEPRIGWLMRLVCCTVMYGGEESGAEILSLILSQAQTPQQLGQFVAVQSLIEVSLPRVLTGLSQAVMDELQPNKQTDKLQLMNNLLELLDWEQKSDKANNRSQLRNFFQSHWDALCQLLLHSNIMVAIATLKVLNIIGRPKRLTSTSVLHNCGMVLSLFFRILEFQDDKEVSGLVNECKKCTKQLAQEGLAQSILVHFLLEGVLSEENKALFGGKINAFINKDESKYLAEENKSHGTALTLLRSHSSVFHAGVIGQGLRTPVSRLNLGKEIITRNKKLFLELLWLSSREQRVENLESDVTMDTTDESHSNKTLYVLRVPADLCRQIGSLIVELTTPDVLYNNRFWPEEETLKMTVERDLLVWKVLDDNPVLWDIFQMYAGNSLIMCRCSPVLRSLTATLINHFDSARERLAQNYPKHVECTCILIRCLAKSHLLPHPMGLTSELFPIVTSFEAYLLLLTIWRYMKENPPTEDPEEISRRTVDSNGVTYEDIKSIQEDPNVSCDLLPYIDVKDIDEEDVQPVNEDKINDNSEEEEDEDANYSHTSSKVDANQDILQDVQTLLEEIQIPFLTNKDETVVCSTDSSIQEHQDLKKNTTTIMPTSHNDSIVRFGLDTAREIDHRDAKKCIRPGATLSNVMIKMSTVDEQRQVHTIIQSVISGEEAPKIKQDERKDEEIASKLSERYMGKKASDNDLGHIVRTVGLIHRRKGMSSGFDPILRNVYHKDNPELQQEMLDATTEEIGKFMIYRYASREGLLGMTPSDCPNIELINGPKHLINRIQKSKGSTIKRTKGIPKTTSSKSINEKSEEKRKRTVKKMTTIVDCLSSSMNTCQSIFKPDGTKSSSNKSAGVKKALIELIKKISDPRPTSEQQKFFPDLDEFILTDFKAIPQAIKEQTKASIVEFAGVKFKTSASTGDQYIEYVSKAILHKLIGHFPKLRHIVIWEEKYSFTPDTLKAHTRKRRDCKGEISIVHLKEEKEVISADKFHKPSVVGTSAGKKLVSSYLGSHIEQLLLKQDMTLDIDSEALLTPCHCEEVPCTCFPFTTPLRIRFTSESGIVGTEKLSNIRQRKGEAEMAQLDWMMELDAELSDGDSVVNFVSSADIDTVLIHLFGISLHWKRNQSGAFTRPVYVWLQQQKPELYNISKIIESIERYFNKKYSAALIAIILSMG</sequence>
<organism evidence="4 5">
    <name type="scientific">Sinanodonta woodiana</name>
    <name type="common">Chinese pond mussel</name>
    <name type="synonym">Anodonta woodiana</name>
    <dbReference type="NCBI Taxonomy" id="1069815"/>
    <lineage>
        <taxon>Eukaryota</taxon>
        <taxon>Metazoa</taxon>
        <taxon>Spiralia</taxon>
        <taxon>Lophotrochozoa</taxon>
        <taxon>Mollusca</taxon>
        <taxon>Bivalvia</taxon>
        <taxon>Autobranchia</taxon>
        <taxon>Heteroconchia</taxon>
        <taxon>Palaeoheterodonta</taxon>
        <taxon>Unionida</taxon>
        <taxon>Unionoidea</taxon>
        <taxon>Unionidae</taxon>
        <taxon>Unioninae</taxon>
        <taxon>Sinanodonta</taxon>
    </lineage>
</organism>
<dbReference type="PANTHER" id="PTHR31697:SF2">
    <property type="entry name" value="INTEGRATOR COMPLEX SUBUNIT 5"/>
    <property type="match status" value="1"/>
</dbReference>
<dbReference type="EMBL" id="JBJQND010000007">
    <property type="protein sequence ID" value="KAL3871774.1"/>
    <property type="molecule type" value="Genomic_DNA"/>
</dbReference>
<name>A0ABD3WCZ0_SINWO</name>
<evidence type="ECO:0000256" key="1">
    <source>
        <dbReference type="SAM" id="MobiDB-lite"/>
    </source>
</evidence>
<evidence type="ECO:0000259" key="3">
    <source>
        <dbReference type="Pfam" id="PF14838"/>
    </source>
</evidence>
<dbReference type="Pfam" id="PF14837">
    <property type="entry name" value="INTS5_N"/>
    <property type="match status" value="1"/>
</dbReference>
<feature type="region of interest" description="Disordered" evidence="1">
    <location>
        <begin position="947"/>
        <end position="976"/>
    </location>
</feature>
<dbReference type="InterPro" id="IPR029445">
    <property type="entry name" value="INTS5_N"/>
</dbReference>
<evidence type="ECO:0000259" key="2">
    <source>
        <dbReference type="Pfam" id="PF14837"/>
    </source>
</evidence>
<dbReference type="InterPro" id="IPR016024">
    <property type="entry name" value="ARM-type_fold"/>
</dbReference>
<feature type="region of interest" description="Disordered" evidence="1">
    <location>
        <begin position="1213"/>
        <end position="1240"/>
    </location>
</feature>
<dbReference type="Pfam" id="PF14838">
    <property type="entry name" value="INTS5_C"/>
    <property type="match status" value="1"/>
</dbReference>
<dbReference type="PANTHER" id="PTHR31697">
    <property type="entry name" value="INTEGRATOR COMPLEX SUBUNIT 5"/>
    <property type="match status" value="1"/>
</dbReference>
<proteinExistence type="predicted"/>
<dbReference type="InterPro" id="IPR040316">
    <property type="entry name" value="INTS5"/>
</dbReference>
<comment type="caution">
    <text evidence="4">The sequence shown here is derived from an EMBL/GenBank/DDBJ whole genome shotgun (WGS) entry which is preliminary data.</text>
</comment>
<evidence type="ECO:0000313" key="4">
    <source>
        <dbReference type="EMBL" id="KAL3871774.1"/>
    </source>
</evidence>
<reference evidence="4 5" key="1">
    <citation type="submission" date="2024-11" db="EMBL/GenBank/DDBJ databases">
        <title>Chromosome-level genome assembly of the freshwater bivalve Anodonta woodiana.</title>
        <authorList>
            <person name="Chen X."/>
        </authorList>
    </citation>
    <scope>NUCLEOTIDE SEQUENCE [LARGE SCALE GENOMIC DNA]</scope>
    <source>
        <strain evidence="4">MN2024</strain>
        <tissue evidence="4">Gills</tissue>
    </source>
</reference>
<dbReference type="SUPFAM" id="SSF48371">
    <property type="entry name" value="ARM repeat"/>
    <property type="match status" value="1"/>
</dbReference>
<gene>
    <name evidence="4" type="ORF">ACJMK2_039752</name>
</gene>
<feature type="domain" description="Integrator complex subunit 5 N-terminal" evidence="2">
    <location>
        <begin position="15"/>
        <end position="223"/>
    </location>
</feature>
<feature type="domain" description="Integrator complex subunit 5 C-terminal" evidence="3">
    <location>
        <begin position="243"/>
        <end position="904"/>
    </location>
</feature>
<protein>
    <submittedName>
        <fullName evidence="4">Uncharacterized protein</fullName>
    </submittedName>
</protein>
<evidence type="ECO:0000313" key="5">
    <source>
        <dbReference type="Proteomes" id="UP001634394"/>
    </source>
</evidence>
<keyword evidence="5" id="KW-1185">Reference proteome</keyword>
<dbReference type="Proteomes" id="UP001634394">
    <property type="component" value="Unassembled WGS sequence"/>
</dbReference>
<dbReference type="InterPro" id="IPR029444">
    <property type="entry name" value="INTS5_C"/>
</dbReference>
<feature type="compositionally biased region" description="Acidic residues" evidence="1">
    <location>
        <begin position="960"/>
        <end position="969"/>
    </location>
</feature>
<accession>A0ABD3WCZ0</accession>